<dbReference type="EMBL" id="NBIV01000178">
    <property type="protein sequence ID" value="PXF42048.1"/>
    <property type="molecule type" value="Genomic_DNA"/>
</dbReference>
<accession>A0A2V3IJ23</accession>
<feature type="region of interest" description="Disordered" evidence="2">
    <location>
        <begin position="1"/>
        <end position="67"/>
    </location>
</feature>
<name>A0A2V3IJ23_9FLOR</name>
<reference evidence="4 5" key="1">
    <citation type="journal article" date="2018" name="Mol. Biol. Evol.">
        <title>Analysis of the draft genome of the red seaweed Gracilariopsis chorda provides insights into genome size evolution in Rhodophyta.</title>
        <authorList>
            <person name="Lee J."/>
            <person name="Yang E.C."/>
            <person name="Graf L."/>
            <person name="Yang J.H."/>
            <person name="Qiu H."/>
            <person name="Zel Zion U."/>
            <person name="Chan C.X."/>
            <person name="Stephens T.G."/>
            <person name="Weber A.P.M."/>
            <person name="Boo G.H."/>
            <person name="Boo S.M."/>
            <person name="Kim K.M."/>
            <person name="Shin Y."/>
            <person name="Jung M."/>
            <person name="Lee S.J."/>
            <person name="Yim H.S."/>
            <person name="Lee J.H."/>
            <person name="Bhattacharya D."/>
            <person name="Yoon H.S."/>
        </authorList>
    </citation>
    <scope>NUCLEOTIDE SEQUENCE [LARGE SCALE GENOMIC DNA]</scope>
    <source>
        <strain evidence="4 5">SKKU-2015</strain>
        <tissue evidence="4">Whole body</tissue>
    </source>
</reference>
<dbReference type="PANTHER" id="PTHR12436">
    <property type="entry name" value="80 KDA MCM3-ASSOCIATED PROTEIN"/>
    <property type="match status" value="1"/>
</dbReference>
<feature type="domain" description="SAC3/GANP/THP3 conserved" evidence="3">
    <location>
        <begin position="233"/>
        <end position="351"/>
    </location>
</feature>
<evidence type="ECO:0000313" key="4">
    <source>
        <dbReference type="EMBL" id="PXF42048.1"/>
    </source>
</evidence>
<sequence length="392" mass="44131">MSNKGVCRSVGDTHQNREAHGRGSLGGGERGGRRRRGNRGYNDNNPQRHRFHAARQPTPVLRSPGEYTAGENVDCVKARNRSRFSNAGDAGAKTPSSKRASPAQRRKNKGQRVQNIGIGRATGVSRVPDSKLSTSASLVREQLKELADRMEGLLQEKRTMIGQAEAGKALPLAEESLDEWETIQGRFRKLTMSITASSRSDVKALAIPVYERAAEAYLYSGNLSYYLSCQTRLLRELYTELDAEIRNESSRYSEFVGYSLLYFGVFRADKLEVAQIMRGMDPETRRTPSVKLALSIISALQNRNAWRVLARYRQLDERQRVLLFPRLDDLRREALTTLIRSYMALSKTMAVSIVGMNDESEFLALLLSERSDLAAQVDEQCDEYSFRVPARK</sequence>
<dbReference type="Pfam" id="PF03399">
    <property type="entry name" value="SAC3_GANP"/>
    <property type="match status" value="1"/>
</dbReference>
<keyword evidence="1" id="KW-0175">Coiled coil</keyword>
<evidence type="ECO:0000256" key="1">
    <source>
        <dbReference type="SAM" id="Coils"/>
    </source>
</evidence>
<dbReference type="Gene3D" id="1.25.40.990">
    <property type="match status" value="1"/>
</dbReference>
<protein>
    <recommendedName>
        <fullName evidence="3">SAC3/GANP/THP3 conserved domain-containing protein</fullName>
    </recommendedName>
</protein>
<gene>
    <name evidence="4" type="ORF">BWQ96_08216</name>
</gene>
<feature type="coiled-coil region" evidence="1">
    <location>
        <begin position="136"/>
        <end position="163"/>
    </location>
</feature>
<proteinExistence type="predicted"/>
<organism evidence="4 5">
    <name type="scientific">Gracilariopsis chorda</name>
    <dbReference type="NCBI Taxonomy" id="448386"/>
    <lineage>
        <taxon>Eukaryota</taxon>
        <taxon>Rhodophyta</taxon>
        <taxon>Florideophyceae</taxon>
        <taxon>Rhodymeniophycidae</taxon>
        <taxon>Gracilariales</taxon>
        <taxon>Gracilariaceae</taxon>
        <taxon>Gracilariopsis</taxon>
    </lineage>
</organism>
<dbReference type="GO" id="GO:0005634">
    <property type="term" value="C:nucleus"/>
    <property type="evidence" value="ECO:0007669"/>
    <property type="project" value="TreeGrafter"/>
</dbReference>
<dbReference type="InterPro" id="IPR005062">
    <property type="entry name" value="SAC3/GANP/THP3_conserved"/>
</dbReference>
<feature type="region of interest" description="Disordered" evidence="2">
    <location>
        <begin position="84"/>
        <end position="114"/>
    </location>
</feature>
<dbReference type="AlphaFoldDB" id="A0A2V3IJ23"/>
<evidence type="ECO:0000313" key="5">
    <source>
        <dbReference type="Proteomes" id="UP000247409"/>
    </source>
</evidence>
<comment type="caution">
    <text evidence="4">The sequence shown here is derived from an EMBL/GenBank/DDBJ whole genome shotgun (WGS) entry which is preliminary data.</text>
</comment>
<dbReference type="InterPro" id="IPR045107">
    <property type="entry name" value="SAC3/GANP/THP3"/>
</dbReference>
<evidence type="ECO:0000256" key="2">
    <source>
        <dbReference type="SAM" id="MobiDB-lite"/>
    </source>
</evidence>
<keyword evidence="5" id="KW-1185">Reference proteome</keyword>
<dbReference type="Proteomes" id="UP000247409">
    <property type="component" value="Unassembled WGS sequence"/>
</dbReference>
<evidence type="ECO:0000259" key="3">
    <source>
        <dbReference type="Pfam" id="PF03399"/>
    </source>
</evidence>